<proteinExistence type="predicted"/>
<evidence type="ECO:0000313" key="1">
    <source>
        <dbReference type="EMBL" id="GFT84460.1"/>
    </source>
</evidence>
<dbReference type="Proteomes" id="UP000887013">
    <property type="component" value="Unassembled WGS sequence"/>
</dbReference>
<protein>
    <submittedName>
        <fullName evidence="1">Uncharacterized protein</fullName>
    </submittedName>
</protein>
<reference evidence="1" key="1">
    <citation type="submission" date="2020-08" db="EMBL/GenBank/DDBJ databases">
        <title>Multicomponent nature underlies the extraordinary mechanical properties of spider dragline silk.</title>
        <authorList>
            <person name="Kono N."/>
            <person name="Nakamura H."/>
            <person name="Mori M."/>
            <person name="Yoshida Y."/>
            <person name="Ohtoshi R."/>
            <person name="Malay A.D."/>
            <person name="Moran D.A.P."/>
            <person name="Tomita M."/>
            <person name="Numata K."/>
            <person name="Arakawa K."/>
        </authorList>
    </citation>
    <scope>NUCLEOTIDE SEQUENCE</scope>
</reference>
<name>A0A8X6PRA0_NEPPI</name>
<keyword evidence="2" id="KW-1185">Reference proteome</keyword>
<dbReference type="AlphaFoldDB" id="A0A8X6PRA0"/>
<organism evidence="1 2">
    <name type="scientific">Nephila pilipes</name>
    <name type="common">Giant wood spider</name>
    <name type="synonym">Nephila maculata</name>
    <dbReference type="NCBI Taxonomy" id="299642"/>
    <lineage>
        <taxon>Eukaryota</taxon>
        <taxon>Metazoa</taxon>
        <taxon>Ecdysozoa</taxon>
        <taxon>Arthropoda</taxon>
        <taxon>Chelicerata</taxon>
        <taxon>Arachnida</taxon>
        <taxon>Araneae</taxon>
        <taxon>Araneomorphae</taxon>
        <taxon>Entelegynae</taxon>
        <taxon>Araneoidea</taxon>
        <taxon>Nephilidae</taxon>
        <taxon>Nephila</taxon>
    </lineage>
</organism>
<sequence length="78" mass="8889">MPFLQSMQPYRVCNSSIYVVTPIEEQPVTCHADVPSVHSIVDDGSFSHQSRFAGGRKWPESNRLLKPFKEISKDYSEC</sequence>
<gene>
    <name evidence="1" type="ORF">NPIL_332871</name>
</gene>
<comment type="caution">
    <text evidence="1">The sequence shown here is derived from an EMBL/GenBank/DDBJ whole genome shotgun (WGS) entry which is preliminary data.</text>
</comment>
<accession>A0A8X6PRA0</accession>
<evidence type="ECO:0000313" key="2">
    <source>
        <dbReference type="Proteomes" id="UP000887013"/>
    </source>
</evidence>
<dbReference type="EMBL" id="BMAW01072746">
    <property type="protein sequence ID" value="GFT84460.1"/>
    <property type="molecule type" value="Genomic_DNA"/>
</dbReference>